<name>A0ABW2BWZ9_9PSEU</name>
<feature type="domain" description="HTH tetR-type" evidence="5">
    <location>
        <begin position="17"/>
        <end position="78"/>
    </location>
</feature>
<evidence type="ECO:0000256" key="2">
    <source>
        <dbReference type="ARBA" id="ARBA00023125"/>
    </source>
</evidence>
<organism evidence="6 7">
    <name type="scientific">Haloechinothrix salitolerans</name>
    <dbReference type="NCBI Taxonomy" id="926830"/>
    <lineage>
        <taxon>Bacteria</taxon>
        <taxon>Bacillati</taxon>
        <taxon>Actinomycetota</taxon>
        <taxon>Actinomycetes</taxon>
        <taxon>Pseudonocardiales</taxon>
        <taxon>Pseudonocardiaceae</taxon>
        <taxon>Haloechinothrix</taxon>
    </lineage>
</organism>
<dbReference type="Pfam" id="PF00440">
    <property type="entry name" value="TetR_N"/>
    <property type="match status" value="1"/>
</dbReference>
<dbReference type="InterPro" id="IPR036271">
    <property type="entry name" value="Tet_transcr_reg_TetR-rel_C_sf"/>
</dbReference>
<reference evidence="7" key="1">
    <citation type="journal article" date="2019" name="Int. J. Syst. Evol. Microbiol.">
        <title>The Global Catalogue of Microorganisms (GCM) 10K type strain sequencing project: providing services to taxonomists for standard genome sequencing and annotation.</title>
        <authorList>
            <consortium name="The Broad Institute Genomics Platform"/>
            <consortium name="The Broad Institute Genome Sequencing Center for Infectious Disease"/>
            <person name="Wu L."/>
            <person name="Ma J."/>
        </authorList>
    </citation>
    <scope>NUCLEOTIDE SEQUENCE [LARGE SCALE GENOMIC DNA]</scope>
    <source>
        <strain evidence="7">KCTC 32255</strain>
    </source>
</reference>
<dbReference type="Proteomes" id="UP001596337">
    <property type="component" value="Unassembled WGS sequence"/>
</dbReference>
<feature type="DNA-binding region" description="H-T-H motif" evidence="4">
    <location>
        <begin position="41"/>
        <end position="60"/>
    </location>
</feature>
<dbReference type="Gene3D" id="1.10.10.60">
    <property type="entry name" value="Homeodomain-like"/>
    <property type="match status" value="1"/>
</dbReference>
<dbReference type="InterPro" id="IPR049397">
    <property type="entry name" value="EthR_C"/>
</dbReference>
<keyword evidence="1" id="KW-0805">Transcription regulation</keyword>
<keyword evidence="2 4" id="KW-0238">DNA-binding</keyword>
<dbReference type="PANTHER" id="PTHR30055">
    <property type="entry name" value="HTH-TYPE TRANSCRIPTIONAL REGULATOR RUTR"/>
    <property type="match status" value="1"/>
</dbReference>
<dbReference type="Pfam" id="PF21313">
    <property type="entry name" value="EthR_C"/>
    <property type="match status" value="1"/>
</dbReference>
<evidence type="ECO:0000259" key="5">
    <source>
        <dbReference type="PROSITE" id="PS50977"/>
    </source>
</evidence>
<dbReference type="InterPro" id="IPR050109">
    <property type="entry name" value="HTH-type_TetR-like_transc_reg"/>
</dbReference>
<accession>A0ABW2BWZ9</accession>
<evidence type="ECO:0000313" key="7">
    <source>
        <dbReference type="Proteomes" id="UP001596337"/>
    </source>
</evidence>
<dbReference type="SUPFAM" id="SSF46689">
    <property type="entry name" value="Homeodomain-like"/>
    <property type="match status" value="1"/>
</dbReference>
<protein>
    <submittedName>
        <fullName evidence="6">TetR/AcrR family transcriptional regulator</fullName>
    </submittedName>
</protein>
<dbReference type="SUPFAM" id="SSF48498">
    <property type="entry name" value="Tetracyclin repressor-like, C-terminal domain"/>
    <property type="match status" value="1"/>
</dbReference>
<dbReference type="RefSeq" id="WP_345401449.1">
    <property type="nucleotide sequence ID" value="NZ_BAABLA010000105.1"/>
</dbReference>
<evidence type="ECO:0000313" key="6">
    <source>
        <dbReference type="EMBL" id="MFC6867049.1"/>
    </source>
</evidence>
<sequence>MTGTKLGARSKRAQRRDERRARILAIVEQQLRGGETFADLKVGRIVAEAGISRTTFYVYFEDKTDLLRTWYADVTEDIIEAARTWWELDASVTREKVRAAIDQIVQAYRPHPELMAATHEATGYDQGVRDLVRSAMERYIDGLTEHLVRGQRDGFIDATLPPAESSYWLQWMAERGLHRMGTVTDDDEIERLVDAYAGIVWNALYAPVSGGPAR</sequence>
<gene>
    <name evidence="6" type="ORF">ACFQGD_07810</name>
</gene>
<keyword evidence="7" id="KW-1185">Reference proteome</keyword>
<comment type="caution">
    <text evidence="6">The sequence shown here is derived from an EMBL/GenBank/DDBJ whole genome shotgun (WGS) entry which is preliminary data.</text>
</comment>
<dbReference type="PANTHER" id="PTHR30055:SF234">
    <property type="entry name" value="HTH-TYPE TRANSCRIPTIONAL REGULATOR BETI"/>
    <property type="match status" value="1"/>
</dbReference>
<evidence type="ECO:0000256" key="1">
    <source>
        <dbReference type="ARBA" id="ARBA00023015"/>
    </source>
</evidence>
<evidence type="ECO:0000256" key="4">
    <source>
        <dbReference type="PROSITE-ProRule" id="PRU00335"/>
    </source>
</evidence>
<dbReference type="InterPro" id="IPR009057">
    <property type="entry name" value="Homeodomain-like_sf"/>
</dbReference>
<dbReference type="InterPro" id="IPR001647">
    <property type="entry name" value="HTH_TetR"/>
</dbReference>
<dbReference type="Gene3D" id="1.10.357.10">
    <property type="entry name" value="Tetracycline Repressor, domain 2"/>
    <property type="match status" value="1"/>
</dbReference>
<dbReference type="EMBL" id="JBHSXX010000001">
    <property type="protein sequence ID" value="MFC6867049.1"/>
    <property type="molecule type" value="Genomic_DNA"/>
</dbReference>
<proteinExistence type="predicted"/>
<evidence type="ECO:0000256" key="3">
    <source>
        <dbReference type="ARBA" id="ARBA00023163"/>
    </source>
</evidence>
<keyword evidence="3" id="KW-0804">Transcription</keyword>
<dbReference type="PROSITE" id="PS50977">
    <property type="entry name" value="HTH_TETR_2"/>
    <property type="match status" value="1"/>
</dbReference>